<dbReference type="AlphaFoldDB" id="A0A2P2PZS2"/>
<dbReference type="EMBL" id="GGEC01079747">
    <property type="protein sequence ID" value="MBX60231.1"/>
    <property type="molecule type" value="Transcribed_RNA"/>
</dbReference>
<organism evidence="1">
    <name type="scientific">Rhizophora mucronata</name>
    <name type="common">Asiatic mangrove</name>
    <dbReference type="NCBI Taxonomy" id="61149"/>
    <lineage>
        <taxon>Eukaryota</taxon>
        <taxon>Viridiplantae</taxon>
        <taxon>Streptophyta</taxon>
        <taxon>Embryophyta</taxon>
        <taxon>Tracheophyta</taxon>
        <taxon>Spermatophyta</taxon>
        <taxon>Magnoliopsida</taxon>
        <taxon>eudicotyledons</taxon>
        <taxon>Gunneridae</taxon>
        <taxon>Pentapetalae</taxon>
        <taxon>rosids</taxon>
        <taxon>fabids</taxon>
        <taxon>Malpighiales</taxon>
        <taxon>Rhizophoraceae</taxon>
        <taxon>Rhizophora</taxon>
    </lineage>
</organism>
<name>A0A2P2PZS2_RHIMU</name>
<accession>A0A2P2PZS2</accession>
<reference evidence="1" key="1">
    <citation type="submission" date="2018-02" db="EMBL/GenBank/DDBJ databases">
        <title>Rhizophora mucronata_Transcriptome.</title>
        <authorList>
            <person name="Meera S.P."/>
            <person name="Sreeshan A."/>
            <person name="Augustine A."/>
        </authorList>
    </citation>
    <scope>NUCLEOTIDE SEQUENCE</scope>
    <source>
        <tissue evidence="1">Leaf</tissue>
    </source>
</reference>
<evidence type="ECO:0000313" key="1">
    <source>
        <dbReference type="EMBL" id="MBX60231.1"/>
    </source>
</evidence>
<proteinExistence type="predicted"/>
<sequence length="31" mass="3726">MFVGILVPLPLTNISFILDFFKIHFKELYIR</sequence>
<protein>
    <submittedName>
        <fullName evidence="1">Uncharacterized protein</fullName>
    </submittedName>
</protein>